<dbReference type="InterPro" id="IPR015947">
    <property type="entry name" value="PUA-like_sf"/>
</dbReference>
<dbReference type="AlphaFoldDB" id="A0A0K2SPS6"/>
<accession>A0A0K2SPS6</accession>
<dbReference type="KEGG" id="lpil:LIP_3000"/>
<dbReference type="PANTHER" id="PTHR46732:SF8">
    <property type="entry name" value="ATP-DEPENDENT PROTEASE LA (LON) DOMAIN PROTEIN"/>
    <property type="match status" value="1"/>
</dbReference>
<gene>
    <name evidence="2" type="ORF">LIP_3000</name>
</gene>
<keyword evidence="3" id="KW-1185">Reference proteome</keyword>
<reference evidence="3" key="2">
    <citation type="journal article" date="2016" name="Int. J. Syst. Evol. Microbiol.">
        <title>Complete genome sequence and cell structure of Limnochorda pilosa, a Gram-negative spore-former within the phylum Firmicutes.</title>
        <authorList>
            <person name="Watanabe M."/>
            <person name="Kojima H."/>
            <person name="Fukui M."/>
        </authorList>
    </citation>
    <scope>NUCLEOTIDE SEQUENCE [LARGE SCALE GENOMIC DNA]</scope>
    <source>
        <strain evidence="3">HC45</strain>
    </source>
</reference>
<organism evidence="2 3">
    <name type="scientific">Limnochorda pilosa</name>
    <dbReference type="NCBI Taxonomy" id="1555112"/>
    <lineage>
        <taxon>Bacteria</taxon>
        <taxon>Bacillati</taxon>
        <taxon>Bacillota</taxon>
        <taxon>Limnochordia</taxon>
        <taxon>Limnochordales</taxon>
        <taxon>Limnochordaceae</taxon>
        <taxon>Limnochorda</taxon>
    </lineage>
</organism>
<dbReference type="SMART" id="SM00464">
    <property type="entry name" value="LON"/>
    <property type="match status" value="1"/>
</dbReference>
<proteinExistence type="predicted"/>
<protein>
    <submittedName>
        <fullName evidence="2">Peptidase S16</fullName>
    </submittedName>
</protein>
<dbReference type="OrthoDB" id="9806457at2"/>
<evidence type="ECO:0000259" key="1">
    <source>
        <dbReference type="PROSITE" id="PS51787"/>
    </source>
</evidence>
<dbReference type="InterPro" id="IPR046336">
    <property type="entry name" value="Lon_prtase_N_sf"/>
</dbReference>
<dbReference type="Gene3D" id="2.30.130.40">
    <property type="entry name" value="LON domain-like"/>
    <property type="match status" value="1"/>
</dbReference>
<dbReference type="SUPFAM" id="SSF88697">
    <property type="entry name" value="PUA domain-like"/>
    <property type="match status" value="1"/>
</dbReference>
<reference evidence="3" key="1">
    <citation type="submission" date="2015-07" db="EMBL/GenBank/DDBJ databases">
        <title>Complete genome sequence and phylogenetic analysis of Limnochorda pilosa.</title>
        <authorList>
            <person name="Watanabe M."/>
            <person name="Kojima H."/>
            <person name="Fukui M."/>
        </authorList>
    </citation>
    <scope>NUCLEOTIDE SEQUENCE [LARGE SCALE GENOMIC DNA]</scope>
    <source>
        <strain evidence="3">HC45</strain>
    </source>
</reference>
<dbReference type="RefSeq" id="WP_068139764.1">
    <property type="nucleotide sequence ID" value="NZ_AP014924.1"/>
</dbReference>
<dbReference type="STRING" id="1555112.LIP_3000"/>
<evidence type="ECO:0000313" key="3">
    <source>
        <dbReference type="Proteomes" id="UP000065807"/>
    </source>
</evidence>
<dbReference type="EMBL" id="AP014924">
    <property type="protein sequence ID" value="BAS28829.1"/>
    <property type="molecule type" value="Genomic_DNA"/>
</dbReference>
<dbReference type="PANTHER" id="PTHR46732">
    <property type="entry name" value="ATP-DEPENDENT PROTEASE LA (LON) DOMAIN PROTEIN"/>
    <property type="match status" value="1"/>
</dbReference>
<feature type="domain" description="Lon N-terminal" evidence="1">
    <location>
        <begin position="5"/>
        <end position="196"/>
    </location>
</feature>
<dbReference type="Pfam" id="PF02190">
    <property type="entry name" value="LON_substr_bdg"/>
    <property type="match status" value="1"/>
</dbReference>
<name>A0A0K2SPS6_LIMPI</name>
<sequence>MEGADALLPLFPLHRVLFPGGLLTLRVFEPRYRTMLDDLRAEKGPDRFGVVLIERGREVGAVPDVHQTGTVARIERRSLDDGAVRLSLRGETRFALAGLEPGKPYPRGWVRYLPEPDGDPDGCSDLQVQVQAAFRAYLRHVQPTARRRVTSDEPRHLSYVVAQTLHVPLFEKQQLLEASTTQARLELEREILRRERRFLLHFGQGSSNGRWGPFAIN</sequence>
<dbReference type="PROSITE" id="PS51787">
    <property type="entry name" value="LON_N"/>
    <property type="match status" value="1"/>
</dbReference>
<dbReference type="Gene3D" id="1.20.58.1480">
    <property type="match status" value="1"/>
</dbReference>
<dbReference type="InterPro" id="IPR003111">
    <property type="entry name" value="Lon_prtase_N"/>
</dbReference>
<dbReference type="Proteomes" id="UP000065807">
    <property type="component" value="Chromosome"/>
</dbReference>
<dbReference type="PATRIC" id="fig|1555112.3.peg.3047"/>
<evidence type="ECO:0000313" key="2">
    <source>
        <dbReference type="EMBL" id="BAS28829.1"/>
    </source>
</evidence>